<feature type="transmembrane region" description="Helical" evidence="1">
    <location>
        <begin position="6"/>
        <end position="28"/>
    </location>
</feature>
<sequence length="125" mass="14095">MIETIYTAIVGHVIEIFFLLLALVGIYAGKHILTAKGVIKTKLSPEQFLIVKGIAESVVLFVQQKFRQKQPSEKLDLAVEHAVSILRENGINVDENVLHVMIESNLKRLKKEFGDAWKIEAEDEP</sequence>
<proteinExistence type="predicted"/>
<name>A0A1H3R259_9FIRM</name>
<organism evidence="2 3">
    <name type="scientific">Tindallia californiensis</name>
    <dbReference type="NCBI Taxonomy" id="159292"/>
    <lineage>
        <taxon>Bacteria</taxon>
        <taxon>Bacillati</taxon>
        <taxon>Bacillota</taxon>
        <taxon>Clostridia</taxon>
        <taxon>Peptostreptococcales</taxon>
        <taxon>Tindalliaceae</taxon>
        <taxon>Tindallia</taxon>
    </lineage>
</organism>
<keyword evidence="3" id="KW-1185">Reference proteome</keyword>
<evidence type="ECO:0000256" key="1">
    <source>
        <dbReference type="SAM" id="Phobius"/>
    </source>
</evidence>
<gene>
    <name evidence="2" type="ORF">SAMN05192546_11194</name>
</gene>
<evidence type="ECO:0000313" key="2">
    <source>
        <dbReference type="EMBL" id="SDZ19710.1"/>
    </source>
</evidence>
<protein>
    <submittedName>
        <fullName evidence="2">Bacteriophage holin of superfamily 6 (Holin_LLH)</fullName>
    </submittedName>
</protein>
<dbReference type="Proteomes" id="UP000199230">
    <property type="component" value="Unassembled WGS sequence"/>
</dbReference>
<keyword evidence="1" id="KW-0812">Transmembrane</keyword>
<dbReference type="STRING" id="159292.SAMN05192546_11194"/>
<dbReference type="Pfam" id="PF09682">
    <property type="entry name" value="Phage_holin_6_1"/>
    <property type="match status" value="1"/>
</dbReference>
<keyword evidence="1" id="KW-0472">Membrane</keyword>
<dbReference type="RefSeq" id="WP_176968423.1">
    <property type="nucleotide sequence ID" value="NZ_FNPV01000011.1"/>
</dbReference>
<keyword evidence="1" id="KW-1133">Transmembrane helix</keyword>
<dbReference type="EMBL" id="FNPV01000011">
    <property type="protein sequence ID" value="SDZ19710.1"/>
    <property type="molecule type" value="Genomic_DNA"/>
</dbReference>
<dbReference type="AlphaFoldDB" id="A0A1H3R259"/>
<accession>A0A1H3R259</accession>
<reference evidence="2 3" key="1">
    <citation type="submission" date="2016-10" db="EMBL/GenBank/DDBJ databases">
        <authorList>
            <person name="de Groot N.N."/>
        </authorList>
    </citation>
    <scope>NUCLEOTIDE SEQUENCE [LARGE SCALE GENOMIC DNA]</scope>
    <source>
        <strain evidence="2 3">APO</strain>
    </source>
</reference>
<evidence type="ECO:0000313" key="3">
    <source>
        <dbReference type="Proteomes" id="UP000199230"/>
    </source>
</evidence>
<dbReference type="InterPro" id="IPR010026">
    <property type="entry name" value="Phage_holin_LL-H"/>
</dbReference>